<feature type="region of interest" description="Disordered" evidence="1">
    <location>
        <begin position="35"/>
        <end position="60"/>
    </location>
</feature>
<reference evidence="4 5" key="1">
    <citation type="journal article" date="2022" name="bioRxiv">
        <title>Genomics of Preaxostyla Flagellates Illuminates Evolutionary Transitions and the Path Towards Mitochondrial Loss.</title>
        <authorList>
            <person name="Novak L.V.F."/>
            <person name="Treitli S.C."/>
            <person name="Pyrih J."/>
            <person name="Halakuc P."/>
            <person name="Pipaliya S.V."/>
            <person name="Vacek V."/>
            <person name="Brzon O."/>
            <person name="Soukal P."/>
            <person name="Eme L."/>
            <person name="Dacks J.B."/>
            <person name="Karnkowska A."/>
            <person name="Elias M."/>
            <person name="Hampl V."/>
        </authorList>
    </citation>
    <scope>NUCLEOTIDE SEQUENCE [LARGE SCALE GENOMIC DNA]</scope>
    <source>
        <strain evidence="4">NAU3</strain>
        <tissue evidence="4">Gut</tissue>
    </source>
</reference>
<dbReference type="InterPro" id="IPR006626">
    <property type="entry name" value="PbH1"/>
</dbReference>
<dbReference type="InterPro" id="IPR011050">
    <property type="entry name" value="Pectin_lyase_fold/virulence"/>
</dbReference>
<dbReference type="SMART" id="SM00710">
    <property type="entry name" value="PbH1"/>
    <property type="match status" value="6"/>
</dbReference>
<keyword evidence="2" id="KW-0472">Membrane</keyword>
<keyword evidence="5" id="KW-1185">Reference proteome</keyword>
<proteinExistence type="predicted"/>
<dbReference type="EMBL" id="JARBJD010000008">
    <property type="protein sequence ID" value="KAK2963045.1"/>
    <property type="molecule type" value="Genomic_DNA"/>
</dbReference>
<dbReference type="Gene3D" id="1.10.510.10">
    <property type="entry name" value="Transferase(Phosphotransferase) domain 1"/>
    <property type="match status" value="1"/>
</dbReference>
<feature type="transmembrane region" description="Helical" evidence="2">
    <location>
        <begin position="608"/>
        <end position="633"/>
    </location>
</feature>
<evidence type="ECO:0000313" key="4">
    <source>
        <dbReference type="EMBL" id="KAK2963045.1"/>
    </source>
</evidence>
<evidence type="ECO:0000256" key="1">
    <source>
        <dbReference type="SAM" id="MobiDB-lite"/>
    </source>
</evidence>
<feature type="compositionally biased region" description="Low complexity" evidence="1">
    <location>
        <begin position="94"/>
        <end position="104"/>
    </location>
</feature>
<dbReference type="Gene3D" id="2.160.20.10">
    <property type="entry name" value="Single-stranded right-handed beta-helix, Pectin lyase-like"/>
    <property type="match status" value="2"/>
</dbReference>
<feature type="compositionally biased region" description="Polar residues" evidence="1">
    <location>
        <begin position="79"/>
        <end position="93"/>
    </location>
</feature>
<keyword evidence="2" id="KW-1133">Transmembrane helix</keyword>
<comment type="caution">
    <text evidence="4">The sequence shown here is derived from an EMBL/GenBank/DDBJ whole genome shotgun (WGS) entry which is preliminary data.</text>
</comment>
<dbReference type="SUPFAM" id="SSF51126">
    <property type="entry name" value="Pectin lyase-like"/>
    <property type="match status" value="2"/>
</dbReference>
<organism evidence="4 5">
    <name type="scientific">Blattamonas nauphoetae</name>
    <dbReference type="NCBI Taxonomy" id="2049346"/>
    <lineage>
        <taxon>Eukaryota</taxon>
        <taxon>Metamonada</taxon>
        <taxon>Preaxostyla</taxon>
        <taxon>Oxymonadida</taxon>
        <taxon>Blattamonas</taxon>
    </lineage>
</organism>
<feature type="compositionally biased region" description="Polar residues" evidence="1">
    <location>
        <begin position="41"/>
        <end position="54"/>
    </location>
</feature>
<sequence length="1385" mass="151210">MLGCVVWLTSSHLSGSTIRDVNTVGCVLCSNSSFSSLLSSPNTDTDSSTGTVTRPGQDPDAFVDGTEYSFNKASCDHTSSTHHPLVHSHSTGTQAPSPSSPAPSQAFAAVTFKVERSNSSNFTSCSSKNLGGGMFMDVVDDVLITLCRFEHCSTTNIQSSKGGGGLFLEGDIPPAQSRHQQFKLIDCLIADCTATSKGAGVYVEGSFDLCVTNTKFEHCDVSADSDSTCGGGIFTGQLFGGTLKVEGCQFIACSSRHAGSAIRFNGDGRLNISDTLVKNCHSGTTGAITCTPMFETHYLLFSHILFDGNTVGDDTTYFTEFLGFDENETKFTDLAIFDYDPDFHPTFEFDDCFTTTSRESSGLIVKIVDDIWTGLFHSERRLEDKFKTIGPFLTAKPRARVNGKTGKIELEMMGKTPLPSQEYEVTVKGEDETDAKFKMLFADGTGTLNADHIEVPVAAWAFHLAVTLNFLTFTTPADPSFSTLQVASANLAESDPRFAFVVLHFDKEVSGSYDFVVLEDGEEVTLTITTEGVSKSGATKEFKVIGDGKLLTHDTTYTIKSIVPTAESEALFVWMNETIRFHIPKSSYVPPEEPEDPKKAMSPETKALLSWLLPLVGCLLIALVLAIIIIVLLRRRQKKSADPAQKEMEEQEPLDVEKVEEFGVDCSNGVIRTDGNDHPAFSSHKDDSSNKTETDQQIESEFGEVRTCSGDFAISTVRMDSTLYSVLHKNHREIGKRGVGLQIVNGLKHVVAHRPASDVLTRLSSHWILIDTSGLVQLKLQMTREEAEQEAARTQMLNPQQQPTLEGNTNQLAEMTQEAHIEKSGMDGLRWRAPEVVSSDGRSGVESVDGHKASVFSLGLVLWEIETGQVPFGELDAVNAQRQSGTGIGPKMDSLKNEEFLISHRKSVHNLAKEDKSELPKNDGYRSTKGLSVMFDVWNSTFRLDNLHLFATTPDTAVSLIRSSTFVRLIVVSVSESTNHLCGTSGMRLDWSGSSLLSNCSFTSCITNDAPDPVTEPISDPGKPVQSYISKETRLSLVQSEYDEKEHDPVWIMSCTFSDLQSTEGAAIHLKNYRADVVRKDCSFTGCLAAPSSGGAIDLGHSRDATSDKYSATLFNCQFTDNTAQYGGHLMVSSYKSLTIAQCTFTDSRSMGDPDFDQEDPMYLVGNTNTRFDNSTISNNEAGTLILTDVLFKDNVCTADEPSKHVTDCMLADNSGQTDFELSESHAYQSRFFDCFSTSALPHCGDYQAVGLYPDLIGPSITSVDPTIQENWNGDGFEVVLLFEGVFTGTSRKYDVTFEGADGTVFVAEKVSFSKTTGTATIALNNPNVPSLDSLASYSIVDVTRSPFTLGRHVLSVLSCRTAKKRRTIWKKVPVTRIETASCFM</sequence>
<evidence type="ECO:0000313" key="5">
    <source>
        <dbReference type="Proteomes" id="UP001281761"/>
    </source>
</evidence>
<name>A0ABQ9YH25_9EUKA</name>
<evidence type="ECO:0000259" key="3">
    <source>
        <dbReference type="Pfam" id="PF13229"/>
    </source>
</evidence>
<feature type="region of interest" description="Disordered" evidence="1">
    <location>
        <begin position="674"/>
        <end position="699"/>
    </location>
</feature>
<protein>
    <recommendedName>
        <fullName evidence="3">Right handed beta helix domain-containing protein</fullName>
    </recommendedName>
</protein>
<dbReference type="InterPro" id="IPR011009">
    <property type="entry name" value="Kinase-like_dom_sf"/>
</dbReference>
<accession>A0ABQ9YH25</accession>
<gene>
    <name evidence="4" type="ORF">BLNAU_2068</name>
</gene>
<evidence type="ECO:0000256" key="2">
    <source>
        <dbReference type="SAM" id="Phobius"/>
    </source>
</evidence>
<dbReference type="Pfam" id="PF13229">
    <property type="entry name" value="Beta_helix"/>
    <property type="match status" value="1"/>
</dbReference>
<feature type="region of interest" description="Disordered" evidence="1">
    <location>
        <begin position="79"/>
        <end position="104"/>
    </location>
</feature>
<dbReference type="SUPFAM" id="SSF56112">
    <property type="entry name" value="Protein kinase-like (PK-like)"/>
    <property type="match status" value="1"/>
</dbReference>
<feature type="compositionally biased region" description="Basic and acidic residues" evidence="1">
    <location>
        <begin position="683"/>
        <end position="694"/>
    </location>
</feature>
<dbReference type="InterPro" id="IPR039448">
    <property type="entry name" value="Beta_helix"/>
</dbReference>
<keyword evidence="2" id="KW-0812">Transmembrane</keyword>
<dbReference type="InterPro" id="IPR012334">
    <property type="entry name" value="Pectin_lyas_fold"/>
</dbReference>
<dbReference type="Proteomes" id="UP001281761">
    <property type="component" value="Unassembled WGS sequence"/>
</dbReference>
<feature type="domain" description="Right handed beta helix" evidence="3">
    <location>
        <begin position="1077"/>
        <end position="1199"/>
    </location>
</feature>